<protein>
    <submittedName>
        <fullName evidence="2">Uncharacterized protein</fullName>
    </submittedName>
</protein>
<evidence type="ECO:0000256" key="1">
    <source>
        <dbReference type="SAM" id="MobiDB-lite"/>
    </source>
</evidence>
<proteinExistence type="predicted"/>
<gene>
    <name evidence="2" type="ORF">LTRI10_LOCUS9557</name>
</gene>
<dbReference type="EMBL" id="OZ034814">
    <property type="protein sequence ID" value="CAL1362655.1"/>
    <property type="molecule type" value="Genomic_DNA"/>
</dbReference>
<evidence type="ECO:0000313" key="2">
    <source>
        <dbReference type="EMBL" id="CAL1362655.1"/>
    </source>
</evidence>
<feature type="compositionally biased region" description="Polar residues" evidence="1">
    <location>
        <begin position="33"/>
        <end position="42"/>
    </location>
</feature>
<name>A0AAV2D1G5_9ROSI</name>
<accession>A0AAV2D1G5</accession>
<sequence>METPDKLSLDQQICIQSSEQRTGTIHCIYDATQNPPAQTLTTPIPPQPSLRLEPSSIPSLPQQAIGGRFS</sequence>
<keyword evidence="3" id="KW-1185">Reference proteome</keyword>
<dbReference type="AlphaFoldDB" id="A0AAV2D1G5"/>
<evidence type="ECO:0000313" key="3">
    <source>
        <dbReference type="Proteomes" id="UP001497516"/>
    </source>
</evidence>
<organism evidence="2 3">
    <name type="scientific">Linum trigynum</name>
    <dbReference type="NCBI Taxonomy" id="586398"/>
    <lineage>
        <taxon>Eukaryota</taxon>
        <taxon>Viridiplantae</taxon>
        <taxon>Streptophyta</taxon>
        <taxon>Embryophyta</taxon>
        <taxon>Tracheophyta</taxon>
        <taxon>Spermatophyta</taxon>
        <taxon>Magnoliopsida</taxon>
        <taxon>eudicotyledons</taxon>
        <taxon>Gunneridae</taxon>
        <taxon>Pentapetalae</taxon>
        <taxon>rosids</taxon>
        <taxon>fabids</taxon>
        <taxon>Malpighiales</taxon>
        <taxon>Linaceae</taxon>
        <taxon>Linum</taxon>
    </lineage>
</organism>
<dbReference type="Proteomes" id="UP001497516">
    <property type="component" value="Chromosome 10"/>
</dbReference>
<reference evidence="2 3" key="1">
    <citation type="submission" date="2024-04" db="EMBL/GenBank/DDBJ databases">
        <authorList>
            <person name="Fracassetti M."/>
        </authorList>
    </citation>
    <scope>NUCLEOTIDE SEQUENCE [LARGE SCALE GENOMIC DNA]</scope>
</reference>
<feature type="region of interest" description="Disordered" evidence="1">
    <location>
        <begin position="33"/>
        <end position="70"/>
    </location>
</feature>